<dbReference type="InterPro" id="IPR001789">
    <property type="entry name" value="Sig_transdc_resp-reg_receiver"/>
</dbReference>
<sequence length="222" mass="24071">MLAFIILMTVSFLGAAWFVIYLSKPGQSETVSRTGSKSGPLRPSGRLFEPAYAAQAEERDTAFSRSDKPELAPVSSRPDSGEEAESTGRPPVILIVDDQKAIRDMLLSLFAAEGFEAHGAENGQAALRQTAALRADYVLLDLGLPDLSGIEVLRRMRRAGCHAKVVLISAFVDPGILPEAERLGMMDQFAKPFDVKELRGRILADWKLTVRGGESIEGLDLG</sequence>
<protein>
    <submittedName>
        <fullName evidence="5">Response regulator</fullName>
    </submittedName>
</protein>
<reference evidence="6" key="1">
    <citation type="journal article" date="2019" name="Int. J. Syst. Evol. Microbiol.">
        <title>The Global Catalogue of Microorganisms (GCM) 10K type strain sequencing project: providing services to taxonomists for standard genome sequencing and annotation.</title>
        <authorList>
            <consortium name="The Broad Institute Genomics Platform"/>
            <consortium name="The Broad Institute Genome Sequencing Center for Infectious Disease"/>
            <person name="Wu L."/>
            <person name="Ma J."/>
        </authorList>
    </citation>
    <scope>NUCLEOTIDE SEQUENCE [LARGE SCALE GENOMIC DNA]</scope>
    <source>
        <strain evidence="6">TISTR 1827</strain>
    </source>
</reference>
<feature type="compositionally biased region" description="Basic and acidic residues" evidence="3">
    <location>
        <begin position="56"/>
        <end position="70"/>
    </location>
</feature>
<dbReference type="PANTHER" id="PTHR44591:SF3">
    <property type="entry name" value="RESPONSE REGULATORY DOMAIN-CONTAINING PROTEIN"/>
    <property type="match status" value="1"/>
</dbReference>
<evidence type="ECO:0000259" key="4">
    <source>
        <dbReference type="PROSITE" id="PS50110"/>
    </source>
</evidence>
<feature type="modified residue" description="4-aspartylphosphate" evidence="2">
    <location>
        <position position="141"/>
    </location>
</feature>
<comment type="caution">
    <text evidence="5">The sequence shown here is derived from an EMBL/GenBank/DDBJ whole genome shotgun (WGS) entry which is preliminary data.</text>
</comment>
<dbReference type="Proteomes" id="UP001597493">
    <property type="component" value="Unassembled WGS sequence"/>
</dbReference>
<dbReference type="Pfam" id="PF00072">
    <property type="entry name" value="Response_reg"/>
    <property type="match status" value="1"/>
</dbReference>
<keyword evidence="1 2" id="KW-0597">Phosphoprotein</keyword>
<feature type="domain" description="Response regulatory" evidence="4">
    <location>
        <begin position="92"/>
        <end position="206"/>
    </location>
</feature>
<gene>
    <name evidence="5" type="ORF">ACFSW5_05565</name>
</gene>
<dbReference type="SUPFAM" id="SSF52172">
    <property type="entry name" value="CheY-like"/>
    <property type="match status" value="1"/>
</dbReference>
<organism evidence="5 6">
    <name type="scientific">Paenibacillus thailandensis</name>
    <dbReference type="NCBI Taxonomy" id="393250"/>
    <lineage>
        <taxon>Bacteria</taxon>
        <taxon>Bacillati</taxon>
        <taxon>Bacillota</taxon>
        <taxon>Bacilli</taxon>
        <taxon>Bacillales</taxon>
        <taxon>Paenibacillaceae</taxon>
        <taxon>Paenibacillus</taxon>
    </lineage>
</organism>
<dbReference type="Gene3D" id="3.40.50.2300">
    <property type="match status" value="1"/>
</dbReference>
<evidence type="ECO:0000256" key="3">
    <source>
        <dbReference type="SAM" id="MobiDB-lite"/>
    </source>
</evidence>
<proteinExistence type="predicted"/>
<accession>A0ABW5QTM3</accession>
<evidence type="ECO:0000313" key="5">
    <source>
        <dbReference type="EMBL" id="MFD2659734.1"/>
    </source>
</evidence>
<feature type="region of interest" description="Disordered" evidence="3">
    <location>
        <begin position="56"/>
        <end position="89"/>
    </location>
</feature>
<dbReference type="InterPro" id="IPR011006">
    <property type="entry name" value="CheY-like_superfamily"/>
</dbReference>
<dbReference type="SMART" id="SM00448">
    <property type="entry name" value="REC"/>
    <property type="match status" value="1"/>
</dbReference>
<dbReference type="PANTHER" id="PTHR44591">
    <property type="entry name" value="STRESS RESPONSE REGULATOR PROTEIN 1"/>
    <property type="match status" value="1"/>
</dbReference>
<dbReference type="EMBL" id="JBHUMY010000006">
    <property type="protein sequence ID" value="MFD2659734.1"/>
    <property type="molecule type" value="Genomic_DNA"/>
</dbReference>
<dbReference type="PROSITE" id="PS50110">
    <property type="entry name" value="RESPONSE_REGULATORY"/>
    <property type="match status" value="1"/>
</dbReference>
<keyword evidence="6" id="KW-1185">Reference proteome</keyword>
<dbReference type="InterPro" id="IPR050595">
    <property type="entry name" value="Bact_response_regulator"/>
</dbReference>
<evidence type="ECO:0000256" key="1">
    <source>
        <dbReference type="ARBA" id="ARBA00022553"/>
    </source>
</evidence>
<name>A0ABW5QTM3_9BACL</name>
<evidence type="ECO:0000313" key="6">
    <source>
        <dbReference type="Proteomes" id="UP001597493"/>
    </source>
</evidence>
<dbReference type="RefSeq" id="WP_379270420.1">
    <property type="nucleotide sequence ID" value="NZ_JBHUGT010000023.1"/>
</dbReference>
<dbReference type="CDD" id="cd00156">
    <property type="entry name" value="REC"/>
    <property type="match status" value="1"/>
</dbReference>
<evidence type="ECO:0000256" key="2">
    <source>
        <dbReference type="PROSITE-ProRule" id="PRU00169"/>
    </source>
</evidence>